<sequence length="76" mass="8480">MLEGLDHKTKAIGTESNFISQSDNCKRSMVLQKQKSNQEKLTNPSRLQSSLHLFAIDLDQDLYIGKSAITTLSPKS</sequence>
<reference evidence="1 2" key="1">
    <citation type="submission" date="2018-02" db="EMBL/GenBank/DDBJ databases">
        <title>Draft genome of wild Prunus yedoensis var. nudiflora.</title>
        <authorList>
            <person name="Baek S."/>
            <person name="Kim J.-H."/>
            <person name="Choi K."/>
            <person name="Kim G.-B."/>
            <person name="Cho A."/>
            <person name="Jang H."/>
            <person name="Shin C.-H."/>
            <person name="Yu H.-J."/>
            <person name="Mun J.-H."/>
        </authorList>
    </citation>
    <scope>NUCLEOTIDE SEQUENCE [LARGE SCALE GENOMIC DNA]</scope>
    <source>
        <strain evidence="2">cv. Jeju island</strain>
        <tissue evidence="1">Leaf</tissue>
    </source>
</reference>
<organism evidence="1 2">
    <name type="scientific">Prunus yedoensis var. nudiflora</name>
    <dbReference type="NCBI Taxonomy" id="2094558"/>
    <lineage>
        <taxon>Eukaryota</taxon>
        <taxon>Viridiplantae</taxon>
        <taxon>Streptophyta</taxon>
        <taxon>Embryophyta</taxon>
        <taxon>Tracheophyta</taxon>
        <taxon>Spermatophyta</taxon>
        <taxon>Magnoliopsida</taxon>
        <taxon>eudicotyledons</taxon>
        <taxon>Gunneridae</taxon>
        <taxon>Pentapetalae</taxon>
        <taxon>rosids</taxon>
        <taxon>fabids</taxon>
        <taxon>Rosales</taxon>
        <taxon>Rosaceae</taxon>
        <taxon>Amygdaloideae</taxon>
        <taxon>Amygdaleae</taxon>
        <taxon>Prunus</taxon>
    </lineage>
</organism>
<accession>A0A314Y931</accession>
<dbReference type="AlphaFoldDB" id="A0A314Y931"/>
<comment type="caution">
    <text evidence="1">The sequence shown here is derived from an EMBL/GenBank/DDBJ whole genome shotgun (WGS) entry which is preliminary data.</text>
</comment>
<evidence type="ECO:0000313" key="2">
    <source>
        <dbReference type="Proteomes" id="UP000250321"/>
    </source>
</evidence>
<protein>
    <submittedName>
        <fullName evidence="1">Uncharacterized protein</fullName>
    </submittedName>
</protein>
<dbReference type="EMBL" id="PJQY01001490">
    <property type="protein sequence ID" value="PQQ02190.1"/>
    <property type="molecule type" value="Genomic_DNA"/>
</dbReference>
<name>A0A314Y931_PRUYE</name>
<dbReference type="Proteomes" id="UP000250321">
    <property type="component" value="Unassembled WGS sequence"/>
</dbReference>
<proteinExistence type="predicted"/>
<gene>
    <name evidence="1" type="ORF">Pyn_12592</name>
</gene>
<evidence type="ECO:0000313" key="1">
    <source>
        <dbReference type="EMBL" id="PQQ02190.1"/>
    </source>
</evidence>
<keyword evidence="2" id="KW-1185">Reference proteome</keyword>